<dbReference type="InterPro" id="IPR011001">
    <property type="entry name" value="Saposin-like"/>
</dbReference>
<dbReference type="GO" id="GO:0005576">
    <property type="term" value="C:extracellular region"/>
    <property type="evidence" value="ECO:0007669"/>
    <property type="project" value="UniProtKB-SubCell"/>
</dbReference>
<feature type="domain" description="Saposin B-type" evidence="14">
    <location>
        <begin position="36"/>
        <end position="115"/>
    </location>
</feature>
<dbReference type="AlphaFoldDB" id="A0AAN7QNL8"/>
<feature type="chain" id="PRO_5042914770" description="Pulmonary surfactant-associated protein B" evidence="13">
    <location>
        <begin position="22"/>
        <end position="235"/>
    </location>
</feature>
<accession>A0AAN7QNL8</accession>
<evidence type="ECO:0000256" key="7">
    <source>
        <dbReference type="ARBA" id="ARBA00023145"/>
    </source>
</evidence>
<proteinExistence type="predicted"/>
<evidence type="ECO:0000256" key="1">
    <source>
        <dbReference type="ARBA" id="ARBA00004239"/>
    </source>
</evidence>
<dbReference type="Proteomes" id="UP001345219">
    <property type="component" value="Chromosome 24"/>
</dbReference>
<dbReference type="InterPro" id="IPR007856">
    <property type="entry name" value="SapB_1"/>
</dbReference>
<dbReference type="FunFam" id="1.10.225.10:FF:000008">
    <property type="entry name" value="Pulmonary surfactant-associated protein B"/>
    <property type="match status" value="2"/>
</dbReference>
<keyword evidence="5" id="KW-0677">Repeat</keyword>
<dbReference type="InterPro" id="IPR008138">
    <property type="entry name" value="SapB_2"/>
</dbReference>
<comment type="caution">
    <text evidence="15">The sequence shown here is derived from an EMBL/GenBank/DDBJ whole genome shotgun (WGS) entry which is preliminary data.</text>
</comment>
<evidence type="ECO:0000256" key="3">
    <source>
        <dbReference type="ARBA" id="ARBA00022670"/>
    </source>
</evidence>
<dbReference type="PANTHER" id="PTHR11480:SF3">
    <property type="entry name" value="BCDNA.GH08312"/>
    <property type="match status" value="1"/>
</dbReference>
<dbReference type="GO" id="GO:0005764">
    <property type="term" value="C:lysosome"/>
    <property type="evidence" value="ECO:0007669"/>
    <property type="project" value="InterPro"/>
</dbReference>
<evidence type="ECO:0000256" key="4">
    <source>
        <dbReference type="ARBA" id="ARBA00022729"/>
    </source>
</evidence>
<protein>
    <recommendedName>
        <fullName evidence="11">Pulmonary surfactant-associated protein B</fullName>
    </recommendedName>
    <alternativeName>
        <fullName evidence="12">Pulmonary surfactant-associated proteolipid SPL(Phe)</fullName>
    </alternativeName>
</protein>
<reference evidence="15 16" key="1">
    <citation type="journal article" date="2023" name="Hortic Res">
        <title>Pangenome of water caltrop reveals structural variations and asymmetric subgenome divergence after allopolyploidization.</title>
        <authorList>
            <person name="Zhang X."/>
            <person name="Chen Y."/>
            <person name="Wang L."/>
            <person name="Yuan Y."/>
            <person name="Fang M."/>
            <person name="Shi L."/>
            <person name="Lu R."/>
            <person name="Comes H.P."/>
            <person name="Ma Y."/>
            <person name="Chen Y."/>
            <person name="Huang G."/>
            <person name="Zhou Y."/>
            <person name="Zheng Z."/>
            <person name="Qiu Y."/>
        </authorList>
    </citation>
    <scope>NUCLEOTIDE SEQUENCE [LARGE SCALE GENOMIC DNA]</scope>
    <source>
        <tissue evidence="15">Roots</tissue>
    </source>
</reference>
<evidence type="ECO:0000313" key="15">
    <source>
        <dbReference type="EMBL" id="KAK4771273.1"/>
    </source>
</evidence>
<evidence type="ECO:0000256" key="13">
    <source>
        <dbReference type="SAM" id="SignalP"/>
    </source>
</evidence>
<keyword evidence="7" id="KW-0865">Zymogen</keyword>
<dbReference type="InterPro" id="IPR008373">
    <property type="entry name" value="Saposin"/>
</dbReference>
<dbReference type="SMART" id="SM00741">
    <property type="entry name" value="SapB"/>
    <property type="match status" value="2"/>
</dbReference>
<dbReference type="InterPro" id="IPR051428">
    <property type="entry name" value="Sphingo_Act-Surfact_Prot"/>
</dbReference>
<sequence length="235" mass="26670">MATRMCLLLFFMLCTIWRSGARQLSETQLNEDVLRNEKVCLLCEEYAAQALDYIGDNKTQTEILNLLHESCSRVPTFKQQCTSLVDYYAPLFFSEVSSIQPGDLCQKVNLCEQIALFSTQFREDSCQLCHHAVAEALDKLKDPETQMEVIETLMNACNSMDKKYVKKCKRMVFEYGPLVLANAEQFLETNDLCTALHACKSNEIIDGKSSSEMGFLNLKANMHEVDRMISVAVSL</sequence>
<gene>
    <name evidence="15" type="ORF">SAY87_031805</name>
</gene>
<keyword evidence="6" id="KW-0064">Aspartyl protease</keyword>
<keyword evidence="8" id="KW-1015">Disulfide bond</keyword>
<dbReference type="Pfam" id="PF05184">
    <property type="entry name" value="SapB_1"/>
    <property type="match status" value="2"/>
</dbReference>
<evidence type="ECO:0000256" key="12">
    <source>
        <dbReference type="ARBA" id="ARBA00041785"/>
    </source>
</evidence>
<keyword evidence="3" id="KW-0645">Protease</keyword>
<dbReference type="Gene3D" id="1.10.225.10">
    <property type="entry name" value="Saposin-like"/>
    <property type="match status" value="2"/>
</dbReference>
<comment type="subcellular location">
    <subcellularLocation>
        <location evidence="1">Secreted</location>
        <location evidence="1">Extracellular space</location>
    </subcellularLocation>
</comment>
<evidence type="ECO:0000256" key="10">
    <source>
        <dbReference type="ARBA" id="ARBA00037221"/>
    </source>
</evidence>
<evidence type="ECO:0000313" key="16">
    <source>
        <dbReference type="Proteomes" id="UP001345219"/>
    </source>
</evidence>
<feature type="domain" description="Saposin B-type" evidence="14">
    <location>
        <begin position="122"/>
        <end position="203"/>
    </location>
</feature>
<evidence type="ECO:0000256" key="8">
    <source>
        <dbReference type="ARBA" id="ARBA00023157"/>
    </source>
</evidence>
<keyword evidence="2" id="KW-0964">Secreted</keyword>
<comment type="function">
    <text evidence="10">Pulmonary surfactant-associated proteins promote alveolar stability by lowering the surface tension at the air-liquid interface in the peripheral air spaces. SP-B increases the collapse pressure of palmitic acid to nearly 70 millinewtons per meter.</text>
</comment>
<name>A0AAN7QNL8_9MYRT</name>
<evidence type="ECO:0000256" key="9">
    <source>
        <dbReference type="ARBA" id="ARBA00023180"/>
    </source>
</evidence>
<dbReference type="PRINTS" id="PR01797">
    <property type="entry name" value="SAPOSIN"/>
</dbReference>
<evidence type="ECO:0000256" key="11">
    <source>
        <dbReference type="ARBA" id="ARBA00041094"/>
    </source>
</evidence>
<keyword evidence="4 13" id="KW-0732">Signal</keyword>
<evidence type="ECO:0000256" key="2">
    <source>
        <dbReference type="ARBA" id="ARBA00022525"/>
    </source>
</evidence>
<keyword evidence="6" id="KW-0378">Hydrolase</keyword>
<evidence type="ECO:0000256" key="6">
    <source>
        <dbReference type="ARBA" id="ARBA00022750"/>
    </source>
</evidence>
<dbReference type="SUPFAM" id="SSF47862">
    <property type="entry name" value="Saposin"/>
    <property type="match status" value="2"/>
</dbReference>
<dbReference type="PROSITE" id="PS50015">
    <property type="entry name" value="SAP_B"/>
    <property type="match status" value="2"/>
</dbReference>
<organism evidence="15 16">
    <name type="scientific">Trapa incisa</name>
    <dbReference type="NCBI Taxonomy" id="236973"/>
    <lineage>
        <taxon>Eukaryota</taxon>
        <taxon>Viridiplantae</taxon>
        <taxon>Streptophyta</taxon>
        <taxon>Embryophyta</taxon>
        <taxon>Tracheophyta</taxon>
        <taxon>Spermatophyta</taxon>
        <taxon>Magnoliopsida</taxon>
        <taxon>eudicotyledons</taxon>
        <taxon>Gunneridae</taxon>
        <taxon>Pentapetalae</taxon>
        <taxon>rosids</taxon>
        <taxon>malvids</taxon>
        <taxon>Myrtales</taxon>
        <taxon>Lythraceae</taxon>
        <taxon>Trapa</taxon>
    </lineage>
</organism>
<dbReference type="Pfam" id="PF03489">
    <property type="entry name" value="SapB_2"/>
    <property type="match status" value="2"/>
</dbReference>
<dbReference type="InterPro" id="IPR008139">
    <property type="entry name" value="SaposinB_dom"/>
</dbReference>
<feature type="signal peptide" evidence="13">
    <location>
        <begin position="1"/>
        <end position="21"/>
    </location>
</feature>
<dbReference type="GO" id="GO:0006665">
    <property type="term" value="P:sphingolipid metabolic process"/>
    <property type="evidence" value="ECO:0007669"/>
    <property type="project" value="InterPro"/>
</dbReference>
<evidence type="ECO:0000256" key="5">
    <source>
        <dbReference type="ARBA" id="ARBA00022737"/>
    </source>
</evidence>
<keyword evidence="16" id="KW-1185">Reference proteome</keyword>
<dbReference type="PANTHER" id="PTHR11480">
    <property type="entry name" value="SAPOSIN-RELATED"/>
    <property type="match status" value="1"/>
</dbReference>
<keyword evidence="9" id="KW-0325">Glycoprotein</keyword>
<evidence type="ECO:0000259" key="14">
    <source>
        <dbReference type="PROSITE" id="PS50015"/>
    </source>
</evidence>
<dbReference type="GO" id="GO:0004190">
    <property type="term" value="F:aspartic-type endopeptidase activity"/>
    <property type="evidence" value="ECO:0007669"/>
    <property type="project" value="UniProtKB-KW"/>
</dbReference>
<dbReference type="EMBL" id="JAXIOK010000005">
    <property type="protein sequence ID" value="KAK4771273.1"/>
    <property type="molecule type" value="Genomic_DNA"/>
</dbReference>
<dbReference type="GO" id="GO:0016020">
    <property type="term" value="C:membrane"/>
    <property type="evidence" value="ECO:0007669"/>
    <property type="project" value="GOC"/>
</dbReference>
<dbReference type="GO" id="GO:0006508">
    <property type="term" value="P:proteolysis"/>
    <property type="evidence" value="ECO:0007669"/>
    <property type="project" value="UniProtKB-KW"/>
</dbReference>